<keyword evidence="3" id="KW-0723">Serine/threonine-protein kinase</keyword>
<comment type="catalytic activity">
    <reaction evidence="9">
        <text>L-seryl-[protein] + ATP = O-phospho-L-seryl-[protein] + ADP + H(+)</text>
        <dbReference type="Rhea" id="RHEA:17989"/>
        <dbReference type="Rhea" id="RHEA-COMP:9863"/>
        <dbReference type="Rhea" id="RHEA-COMP:11604"/>
        <dbReference type="ChEBI" id="CHEBI:15378"/>
        <dbReference type="ChEBI" id="CHEBI:29999"/>
        <dbReference type="ChEBI" id="CHEBI:30616"/>
        <dbReference type="ChEBI" id="CHEBI:83421"/>
        <dbReference type="ChEBI" id="CHEBI:456216"/>
        <dbReference type="EC" id="2.7.11.1"/>
    </reaction>
</comment>
<keyword evidence="12" id="KW-1185">Reference proteome</keyword>
<proteinExistence type="predicted"/>
<dbReference type="GO" id="GO:0005737">
    <property type="term" value="C:cytoplasm"/>
    <property type="evidence" value="ECO:0007669"/>
    <property type="project" value="TreeGrafter"/>
</dbReference>
<sequence length="429" mass="48897">MILPKEIILLKICQDCEGVIRLVDWFSSKNGFIIIMERPKNFMAPGRLNENVANEIFSQIVRTIVDLYNRHSIIHRDVKVSADHLALDPIIYPFYDENIILDMDTGKTWLCDFGAAEFKDRVISKQFHGTKSYCPPEVFEIQRFLPLEGTVWSLGILLYTMLIGHPPFQNVMHICAGKIRIPGYISKECRSLIENCLQTDPKRRLRLQQLSSHEWLLKPRTDFIGGFSEMQKFWRRKGRLNSLGTARTTESESSEECSYRASTGRNEPEPITIPIRTPMASHCLSLESTCLRPDSGFDTCSEGPVLRQSFNGSPSCPHTSTSSQSSSQNLFCSLCSSSYYTVEERFTSFDDNDSSRGSLISSAYFSTSSDGPTNFRENYALDDEEGDITIIAEHPHKQNTRNASKKWSKYEREISSDEDETMILNKVQI</sequence>
<dbReference type="GO" id="GO:0043657">
    <property type="term" value="C:host cell"/>
    <property type="evidence" value="ECO:0007669"/>
    <property type="project" value="UniProtKB-SubCell"/>
</dbReference>
<dbReference type="PROSITE" id="PS50011">
    <property type="entry name" value="PROTEIN_KINASE_DOM"/>
    <property type="match status" value="1"/>
</dbReference>
<accession>A0A914KPS8</accession>
<dbReference type="GO" id="GO:0004674">
    <property type="term" value="F:protein serine/threonine kinase activity"/>
    <property type="evidence" value="ECO:0007669"/>
    <property type="project" value="UniProtKB-KW"/>
</dbReference>
<name>A0A914KPS8_MELIC</name>
<feature type="region of interest" description="Disordered" evidence="10">
    <location>
        <begin position="245"/>
        <end position="272"/>
    </location>
</feature>
<keyword evidence="4" id="KW-0808">Transferase</keyword>
<keyword evidence="7" id="KW-0067">ATP-binding</keyword>
<dbReference type="GO" id="GO:0005524">
    <property type="term" value="F:ATP binding"/>
    <property type="evidence" value="ECO:0007669"/>
    <property type="project" value="UniProtKB-KW"/>
</dbReference>
<dbReference type="WBParaSite" id="Minc3s00070g03492">
    <property type="protein sequence ID" value="Minc3s00070g03492"/>
    <property type="gene ID" value="Minc3s00070g03492"/>
</dbReference>
<evidence type="ECO:0000256" key="1">
    <source>
        <dbReference type="ARBA" id="ARBA00004340"/>
    </source>
</evidence>
<dbReference type="PANTHER" id="PTHR22984">
    <property type="entry name" value="SERINE/THREONINE-PROTEIN KINASE PIM"/>
    <property type="match status" value="1"/>
</dbReference>
<evidence type="ECO:0000256" key="8">
    <source>
        <dbReference type="ARBA" id="ARBA00047899"/>
    </source>
</evidence>
<evidence type="ECO:0000256" key="5">
    <source>
        <dbReference type="ARBA" id="ARBA00022741"/>
    </source>
</evidence>
<evidence type="ECO:0000313" key="13">
    <source>
        <dbReference type="WBParaSite" id="Minc3s00070g03492"/>
    </source>
</evidence>
<dbReference type="InterPro" id="IPR011009">
    <property type="entry name" value="Kinase-like_dom_sf"/>
</dbReference>
<evidence type="ECO:0000259" key="11">
    <source>
        <dbReference type="PROSITE" id="PS50011"/>
    </source>
</evidence>
<evidence type="ECO:0000256" key="4">
    <source>
        <dbReference type="ARBA" id="ARBA00022679"/>
    </source>
</evidence>
<dbReference type="SMART" id="SM00220">
    <property type="entry name" value="S_TKc"/>
    <property type="match status" value="1"/>
</dbReference>
<dbReference type="InterPro" id="IPR051138">
    <property type="entry name" value="PIM_Ser/Thr_kinase"/>
</dbReference>
<evidence type="ECO:0000256" key="6">
    <source>
        <dbReference type="ARBA" id="ARBA00022777"/>
    </source>
</evidence>
<dbReference type="Gene3D" id="3.30.200.20">
    <property type="entry name" value="Phosphorylase Kinase, domain 1"/>
    <property type="match status" value="1"/>
</dbReference>
<protein>
    <recommendedName>
        <fullName evidence="2">non-specific serine/threonine protein kinase</fullName>
        <ecNumber evidence="2">2.7.11.1</ecNumber>
    </recommendedName>
</protein>
<comment type="catalytic activity">
    <reaction evidence="8">
        <text>L-threonyl-[protein] + ATP = O-phospho-L-threonyl-[protein] + ADP + H(+)</text>
        <dbReference type="Rhea" id="RHEA:46608"/>
        <dbReference type="Rhea" id="RHEA-COMP:11060"/>
        <dbReference type="Rhea" id="RHEA-COMP:11605"/>
        <dbReference type="ChEBI" id="CHEBI:15378"/>
        <dbReference type="ChEBI" id="CHEBI:30013"/>
        <dbReference type="ChEBI" id="CHEBI:30616"/>
        <dbReference type="ChEBI" id="CHEBI:61977"/>
        <dbReference type="ChEBI" id="CHEBI:456216"/>
        <dbReference type="EC" id="2.7.11.1"/>
    </reaction>
</comment>
<dbReference type="InterPro" id="IPR000719">
    <property type="entry name" value="Prot_kinase_dom"/>
</dbReference>
<evidence type="ECO:0000256" key="3">
    <source>
        <dbReference type="ARBA" id="ARBA00022527"/>
    </source>
</evidence>
<evidence type="ECO:0000256" key="2">
    <source>
        <dbReference type="ARBA" id="ARBA00012513"/>
    </source>
</evidence>
<evidence type="ECO:0000256" key="7">
    <source>
        <dbReference type="ARBA" id="ARBA00022840"/>
    </source>
</evidence>
<comment type="subcellular location">
    <subcellularLocation>
        <location evidence="1">Host cell</location>
    </subcellularLocation>
</comment>
<dbReference type="AlphaFoldDB" id="A0A914KPS8"/>
<reference evidence="13" key="1">
    <citation type="submission" date="2022-11" db="UniProtKB">
        <authorList>
            <consortium name="WormBaseParasite"/>
        </authorList>
    </citation>
    <scope>IDENTIFICATION</scope>
</reference>
<feature type="domain" description="Protein kinase" evidence="11">
    <location>
        <begin position="1"/>
        <end position="216"/>
    </location>
</feature>
<evidence type="ECO:0000256" key="9">
    <source>
        <dbReference type="ARBA" id="ARBA00048679"/>
    </source>
</evidence>
<dbReference type="Pfam" id="PF00069">
    <property type="entry name" value="Pkinase"/>
    <property type="match status" value="1"/>
</dbReference>
<dbReference type="PANTHER" id="PTHR22984:SF25">
    <property type="entry name" value="PROTEIN KINASE DOMAIN-CONTAINING PROTEIN"/>
    <property type="match status" value="1"/>
</dbReference>
<organism evidence="12 13">
    <name type="scientific">Meloidogyne incognita</name>
    <name type="common">Southern root-knot nematode worm</name>
    <name type="synonym">Oxyuris incognita</name>
    <dbReference type="NCBI Taxonomy" id="6306"/>
    <lineage>
        <taxon>Eukaryota</taxon>
        <taxon>Metazoa</taxon>
        <taxon>Ecdysozoa</taxon>
        <taxon>Nematoda</taxon>
        <taxon>Chromadorea</taxon>
        <taxon>Rhabditida</taxon>
        <taxon>Tylenchina</taxon>
        <taxon>Tylenchomorpha</taxon>
        <taxon>Tylenchoidea</taxon>
        <taxon>Meloidogynidae</taxon>
        <taxon>Meloidogyninae</taxon>
        <taxon>Meloidogyne</taxon>
        <taxon>Meloidogyne incognita group</taxon>
    </lineage>
</organism>
<evidence type="ECO:0000313" key="12">
    <source>
        <dbReference type="Proteomes" id="UP000887563"/>
    </source>
</evidence>
<dbReference type="Proteomes" id="UP000887563">
    <property type="component" value="Unplaced"/>
</dbReference>
<dbReference type="Gene3D" id="1.10.510.10">
    <property type="entry name" value="Transferase(Phosphotransferase) domain 1"/>
    <property type="match status" value="1"/>
</dbReference>
<evidence type="ECO:0000256" key="10">
    <source>
        <dbReference type="SAM" id="MobiDB-lite"/>
    </source>
</evidence>
<keyword evidence="5" id="KW-0547">Nucleotide-binding</keyword>
<dbReference type="SUPFAM" id="SSF56112">
    <property type="entry name" value="Protein kinase-like (PK-like)"/>
    <property type="match status" value="1"/>
</dbReference>
<dbReference type="EC" id="2.7.11.1" evidence="2"/>
<keyword evidence="6" id="KW-0418">Kinase</keyword>